<feature type="region of interest" description="Disordered" evidence="1">
    <location>
        <begin position="743"/>
        <end position="769"/>
    </location>
</feature>
<feature type="compositionally biased region" description="Polar residues" evidence="1">
    <location>
        <begin position="38"/>
        <end position="51"/>
    </location>
</feature>
<feature type="compositionally biased region" description="Basic and acidic residues" evidence="1">
    <location>
        <begin position="813"/>
        <end position="822"/>
    </location>
</feature>
<feature type="compositionally biased region" description="Low complexity" evidence="1">
    <location>
        <begin position="542"/>
        <end position="575"/>
    </location>
</feature>
<name>A0AAV2SSX0_MEGNR</name>
<gene>
    <name evidence="2" type="ORF">MNOR_LOCUS40051</name>
</gene>
<evidence type="ECO:0000313" key="2">
    <source>
        <dbReference type="EMBL" id="CAL4234901.1"/>
    </source>
</evidence>
<feature type="compositionally biased region" description="Basic and acidic residues" evidence="1">
    <location>
        <begin position="76"/>
        <end position="92"/>
    </location>
</feature>
<feature type="compositionally biased region" description="Basic and acidic residues" evidence="1">
    <location>
        <begin position="832"/>
        <end position="841"/>
    </location>
</feature>
<feature type="compositionally biased region" description="Low complexity" evidence="1">
    <location>
        <begin position="19"/>
        <end position="31"/>
    </location>
</feature>
<feature type="region of interest" description="Disordered" evidence="1">
    <location>
        <begin position="787"/>
        <end position="841"/>
    </location>
</feature>
<organism evidence="2 3">
    <name type="scientific">Meganyctiphanes norvegica</name>
    <name type="common">Northern krill</name>
    <name type="synonym">Thysanopoda norvegica</name>
    <dbReference type="NCBI Taxonomy" id="48144"/>
    <lineage>
        <taxon>Eukaryota</taxon>
        <taxon>Metazoa</taxon>
        <taxon>Ecdysozoa</taxon>
        <taxon>Arthropoda</taxon>
        <taxon>Crustacea</taxon>
        <taxon>Multicrustacea</taxon>
        <taxon>Malacostraca</taxon>
        <taxon>Eumalacostraca</taxon>
        <taxon>Eucarida</taxon>
        <taxon>Euphausiacea</taxon>
        <taxon>Euphausiidae</taxon>
        <taxon>Meganyctiphanes</taxon>
    </lineage>
</organism>
<feature type="compositionally biased region" description="Polar residues" evidence="1">
    <location>
        <begin position="688"/>
        <end position="698"/>
    </location>
</feature>
<feature type="compositionally biased region" description="Polar residues" evidence="1">
    <location>
        <begin position="334"/>
        <end position="344"/>
    </location>
</feature>
<feature type="region of interest" description="Disordered" evidence="1">
    <location>
        <begin position="523"/>
        <end position="698"/>
    </location>
</feature>
<comment type="caution">
    <text evidence="2">The sequence shown here is derived from an EMBL/GenBank/DDBJ whole genome shotgun (WGS) entry which is preliminary data.</text>
</comment>
<feature type="compositionally biased region" description="Low complexity" evidence="1">
    <location>
        <begin position="743"/>
        <end position="752"/>
    </location>
</feature>
<feature type="compositionally biased region" description="Low complexity" evidence="1">
    <location>
        <begin position="261"/>
        <end position="272"/>
    </location>
</feature>
<accession>A0AAV2SSX0</accession>
<dbReference type="Proteomes" id="UP001497623">
    <property type="component" value="Unassembled WGS sequence"/>
</dbReference>
<proteinExistence type="predicted"/>
<feature type="compositionally biased region" description="Polar residues" evidence="1">
    <location>
        <begin position="979"/>
        <end position="996"/>
    </location>
</feature>
<feature type="region of interest" description="Disordered" evidence="1">
    <location>
        <begin position="1015"/>
        <end position="1049"/>
    </location>
</feature>
<reference evidence="2 3" key="1">
    <citation type="submission" date="2024-05" db="EMBL/GenBank/DDBJ databases">
        <authorList>
            <person name="Wallberg A."/>
        </authorList>
    </citation>
    <scope>NUCLEOTIDE SEQUENCE [LARGE SCALE GENOMIC DNA]</scope>
</reference>
<feature type="compositionally biased region" description="Polar residues" evidence="1">
    <location>
        <begin position="1023"/>
        <end position="1032"/>
    </location>
</feature>
<feature type="region of interest" description="Disordered" evidence="1">
    <location>
        <begin position="457"/>
        <end position="507"/>
    </location>
</feature>
<feature type="non-terminal residue" evidence="2">
    <location>
        <position position="1"/>
    </location>
</feature>
<protein>
    <submittedName>
        <fullName evidence="2">Uncharacterized protein</fullName>
    </submittedName>
</protein>
<keyword evidence="3" id="KW-1185">Reference proteome</keyword>
<feature type="region of interest" description="Disordered" evidence="1">
    <location>
        <begin position="975"/>
        <end position="996"/>
    </location>
</feature>
<feature type="compositionally biased region" description="Low complexity" evidence="1">
    <location>
        <begin position="791"/>
        <end position="801"/>
    </location>
</feature>
<dbReference type="EMBL" id="CAXKWB010114445">
    <property type="protein sequence ID" value="CAL4234901.1"/>
    <property type="molecule type" value="Genomic_DNA"/>
</dbReference>
<feature type="region of interest" description="Disordered" evidence="1">
    <location>
        <begin position="222"/>
        <end position="344"/>
    </location>
</feature>
<evidence type="ECO:0000313" key="3">
    <source>
        <dbReference type="Proteomes" id="UP001497623"/>
    </source>
</evidence>
<feature type="compositionally biased region" description="Low complexity" evidence="1">
    <location>
        <begin position="466"/>
        <end position="480"/>
    </location>
</feature>
<feature type="compositionally biased region" description="Polar residues" evidence="1">
    <location>
        <begin position="99"/>
        <end position="120"/>
    </location>
</feature>
<sequence length="1115" mass="121511">VKMEKEEFYGLSEIYLSPSRSSRSRGILSSRQQEDVISFSNENTTSDTDQNVWDDTDEESWVPLVAESTIQEDSGVEDRSVSEPEPLPRDSHLGAPLLSHTQNANNTGEDLNSSNAINKWSKQRGETPGSDCPPLVGAKGSLGAVGTALPVAFRPLTLETNNPLGTGSELVFSPGGDEGYMLPSGVQAYYGSDSDIEDSEWNILQESVTSSGQVPIRDAVEGADSVTPTPGLPYPPGNTPVVPEEMERDSPAGLSTPDAELSLLSNASSSNNGGKKIKRSIRPPVVGQSKENFGQPIRKDLGSTDGEESEDEVSSKRSSASRHQIEIQEAQPASLGSQSENTDSLSTVLDMDLSRGEIQGCETGNEDNVGSKSDSPVTGLKPAFVVGGPINQPDRITSFRSNIQGRTQDVKASLPNQMVLTRSTLIEREQFLSQPPLYPFISEQEISLTSVLSIESTNHPDSSERVTSPSVLSVSSATSSKRLEWDSGADVGYTGNPPREKQGASLSTLERIAIGNYASVLRTEPEGTTQVREKRANKKGTKQSSKASDSNKSSMKTGASSSSNSISYTSQSNSYIDEKSSSPSRSWRYQQHRFKGNDISSSDEEFVTKAAASPVASPRRKPRKKAESPGKRNYFKCRPSTAGPRRLIARELSNEGKSSSLVELSNASASVQTRRSSSQQDLAEKDMSLSSQNSGSNNIKVVSSTTFTGTGSSTSVATTVYRNNLDKNQRLVDSAVSSKSSLVQSESWLSTSRNSSNERSLEKRHSGKTSNLKRSYFIDGIPHILKPPDRSSISSINEQSSPCYETSDVDTPSDMKETDRESCPSSNQISEDESHFKENKENYDSRIQSKLDFQTRQAWESIDSSETKNDEISKVHSTSMQSSLMNNSSNTTALLLEKKSSVEEGNNALQTLSIRLQKRVIALMEVSSVQKAHDYKKLQDYIEFIGNPSANEEEYNLKHNVAGVIMRMFGEIGMEESDTSTPIHSETSESLTTDSQISYQGKNSIGSFIVSKHPQEAQEDLTNETSKPNSFPENAEASEDLSPRSTCTEDMDDLSMEEMMERVVTPGGTVNLVPYRPPSATKMYYMNVAQGFSWDSPVVGSRMSTWSCCHTEIRA</sequence>
<dbReference type="AlphaFoldDB" id="A0AAV2SSX0"/>
<evidence type="ECO:0000256" key="1">
    <source>
        <dbReference type="SAM" id="MobiDB-lite"/>
    </source>
</evidence>
<feature type="region of interest" description="Disordered" evidence="1">
    <location>
        <begin position="19"/>
        <end position="134"/>
    </location>
</feature>
<feature type="compositionally biased region" description="Polar residues" evidence="1">
    <location>
        <begin position="655"/>
        <end position="681"/>
    </location>
</feature>